<evidence type="ECO:0000313" key="2">
    <source>
        <dbReference type="Proteomes" id="UP000634136"/>
    </source>
</evidence>
<reference evidence="1" key="1">
    <citation type="submission" date="2020-09" db="EMBL/GenBank/DDBJ databases">
        <title>Genome-Enabled Discovery of Anthraquinone Biosynthesis in Senna tora.</title>
        <authorList>
            <person name="Kang S.-H."/>
            <person name="Pandey R.P."/>
            <person name="Lee C.-M."/>
            <person name="Sim J.-S."/>
            <person name="Jeong J.-T."/>
            <person name="Choi B.-S."/>
            <person name="Jung M."/>
            <person name="Ginzburg D."/>
            <person name="Zhao K."/>
            <person name="Won S.Y."/>
            <person name="Oh T.-J."/>
            <person name="Yu Y."/>
            <person name="Kim N.-H."/>
            <person name="Lee O.R."/>
            <person name="Lee T.-H."/>
            <person name="Bashyal P."/>
            <person name="Kim T.-S."/>
            <person name="Lee W.-H."/>
            <person name="Kawkins C."/>
            <person name="Kim C.-K."/>
            <person name="Kim J.S."/>
            <person name="Ahn B.O."/>
            <person name="Rhee S.Y."/>
            <person name="Sohng J.K."/>
        </authorList>
    </citation>
    <scope>NUCLEOTIDE SEQUENCE</scope>
    <source>
        <tissue evidence="1">Leaf</tissue>
    </source>
</reference>
<protein>
    <submittedName>
        <fullName evidence="1">Uncharacterized protein</fullName>
    </submittedName>
</protein>
<organism evidence="1 2">
    <name type="scientific">Senna tora</name>
    <dbReference type="NCBI Taxonomy" id="362788"/>
    <lineage>
        <taxon>Eukaryota</taxon>
        <taxon>Viridiplantae</taxon>
        <taxon>Streptophyta</taxon>
        <taxon>Embryophyta</taxon>
        <taxon>Tracheophyta</taxon>
        <taxon>Spermatophyta</taxon>
        <taxon>Magnoliopsida</taxon>
        <taxon>eudicotyledons</taxon>
        <taxon>Gunneridae</taxon>
        <taxon>Pentapetalae</taxon>
        <taxon>rosids</taxon>
        <taxon>fabids</taxon>
        <taxon>Fabales</taxon>
        <taxon>Fabaceae</taxon>
        <taxon>Caesalpinioideae</taxon>
        <taxon>Cassia clade</taxon>
        <taxon>Senna</taxon>
    </lineage>
</organism>
<keyword evidence="2" id="KW-1185">Reference proteome</keyword>
<comment type="caution">
    <text evidence="1">The sequence shown here is derived from an EMBL/GenBank/DDBJ whole genome shotgun (WGS) entry which is preliminary data.</text>
</comment>
<name>A0A834T4F2_9FABA</name>
<dbReference type="AlphaFoldDB" id="A0A834T4F2"/>
<sequence length="36" mass="4307">MTLHESRWKFENSPQRTHKNELRVRLQAAIKAVMSL</sequence>
<dbReference type="Proteomes" id="UP000634136">
    <property type="component" value="Unassembled WGS sequence"/>
</dbReference>
<gene>
    <name evidence="1" type="ORF">G2W53_028930</name>
</gene>
<accession>A0A834T4F2</accession>
<evidence type="ECO:0000313" key="1">
    <source>
        <dbReference type="EMBL" id="KAF7814961.1"/>
    </source>
</evidence>
<dbReference type="EMBL" id="JAAIUW010000009">
    <property type="protein sequence ID" value="KAF7814961.1"/>
    <property type="molecule type" value="Genomic_DNA"/>
</dbReference>
<proteinExistence type="predicted"/>